<dbReference type="PROSITE" id="PS51257">
    <property type="entry name" value="PROKAR_LIPOPROTEIN"/>
    <property type="match status" value="1"/>
</dbReference>
<proteinExistence type="inferred from homology"/>
<reference evidence="3 4" key="1">
    <citation type="journal article" date="2019" name="Int. J. Syst. Evol. Microbiol.">
        <title>The Global Catalogue of Microorganisms (GCM) 10K type strain sequencing project: providing services to taxonomists for standard genome sequencing and annotation.</title>
        <authorList>
            <consortium name="The Broad Institute Genomics Platform"/>
            <consortium name="The Broad Institute Genome Sequencing Center for Infectious Disease"/>
            <person name="Wu L."/>
            <person name="Ma J."/>
        </authorList>
    </citation>
    <scope>NUCLEOTIDE SEQUENCE [LARGE SCALE GENOMIC DNA]</scope>
    <source>
        <strain evidence="3 4">JCM 16378</strain>
    </source>
</reference>
<dbReference type="InterPro" id="IPR006016">
    <property type="entry name" value="UspA"/>
</dbReference>
<dbReference type="CDD" id="cd00293">
    <property type="entry name" value="USP-like"/>
    <property type="match status" value="1"/>
</dbReference>
<evidence type="ECO:0000256" key="1">
    <source>
        <dbReference type="ARBA" id="ARBA00008791"/>
    </source>
</evidence>
<feature type="domain" description="UspA" evidence="2">
    <location>
        <begin position="173"/>
        <end position="297"/>
    </location>
</feature>
<dbReference type="PRINTS" id="PR01438">
    <property type="entry name" value="UNVRSLSTRESS"/>
</dbReference>
<comment type="caution">
    <text evidence="3">The sequence shown here is derived from an EMBL/GenBank/DDBJ whole genome shotgun (WGS) entry which is preliminary data.</text>
</comment>
<accession>A0ABN3UE83</accession>
<feature type="domain" description="UspA" evidence="2">
    <location>
        <begin position="19"/>
        <end position="151"/>
    </location>
</feature>
<organism evidence="3 4">
    <name type="scientific">Pedococcus aerophilus</name>
    <dbReference type="NCBI Taxonomy" id="436356"/>
    <lineage>
        <taxon>Bacteria</taxon>
        <taxon>Bacillati</taxon>
        <taxon>Actinomycetota</taxon>
        <taxon>Actinomycetes</taxon>
        <taxon>Micrococcales</taxon>
        <taxon>Intrasporangiaceae</taxon>
        <taxon>Pedococcus</taxon>
    </lineage>
</organism>
<dbReference type="PANTHER" id="PTHR46268:SF6">
    <property type="entry name" value="UNIVERSAL STRESS PROTEIN UP12"/>
    <property type="match status" value="1"/>
</dbReference>
<evidence type="ECO:0000259" key="2">
    <source>
        <dbReference type="Pfam" id="PF00582"/>
    </source>
</evidence>
<protein>
    <submittedName>
        <fullName evidence="3">Universal stress protein</fullName>
    </submittedName>
</protein>
<dbReference type="InterPro" id="IPR014729">
    <property type="entry name" value="Rossmann-like_a/b/a_fold"/>
</dbReference>
<dbReference type="SUPFAM" id="SSF52402">
    <property type="entry name" value="Adenine nucleotide alpha hydrolases-like"/>
    <property type="match status" value="2"/>
</dbReference>
<dbReference type="InterPro" id="IPR006015">
    <property type="entry name" value="Universal_stress_UspA"/>
</dbReference>
<evidence type="ECO:0000313" key="4">
    <source>
        <dbReference type="Proteomes" id="UP001501326"/>
    </source>
</evidence>
<comment type="similarity">
    <text evidence="1">Belongs to the universal stress protein A family.</text>
</comment>
<dbReference type="Gene3D" id="3.40.50.620">
    <property type="entry name" value="HUPs"/>
    <property type="match status" value="2"/>
</dbReference>
<dbReference type="Proteomes" id="UP001501326">
    <property type="component" value="Unassembled WGS sequence"/>
</dbReference>
<gene>
    <name evidence="3" type="ORF">GCM10009867_04090</name>
</gene>
<evidence type="ECO:0000313" key="3">
    <source>
        <dbReference type="EMBL" id="GAA2731155.1"/>
    </source>
</evidence>
<keyword evidence="4" id="KW-1185">Reference proteome</keyword>
<dbReference type="Pfam" id="PF00582">
    <property type="entry name" value="Usp"/>
    <property type="match status" value="2"/>
</dbReference>
<dbReference type="EMBL" id="BAAARN010000001">
    <property type="protein sequence ID" value="GAA2731155.1"/>
    <property type="molecule type" value="Genomic_DNA"/>
</dbReference>
<dbReference type="RefSeq" id="WP_344189769.1">
    <property type="nucleotide sequence ID" value="NZ_BAAARN010000001.1"/>
</dbReference>
<name>A0ABN3UE83_9MICO</name>
<sequence>MNREDGEEGQDRPAATPLVLVGCDGSWESMEAVDVAVEEARWHAAPLVLVTVQDETGHGARTLGDWTRNTAAVADEARSIGERSLERVGGRVPDVTVLSVPSTAAAELREIACRATVLVLGRHGASGRVAFTSGSTSDQLTRLVRCPVLVTGSRGSSVREPVHLAAGHHRPAVVVGVDDSPAAEVVLSVAVREAQHRGWPLTVIHSLGHRAQEVHVEAAAIWARHGDLLLAGRSPDHSLARVVVEAGPPVGALLDHAESGDLLVVGTRGEGRLAGFTPGSVAHGVLEAMRCDVLVVPPAAVTVAVTAAGDPDRSDPWPGR</sequence>
<dbReference type="PANTHER" id="PTHR46268">
    <property type="entry name" value="STRESS RESPONSE PROTEIN NHAX"/>
    <property type="match status" value="1"/>
</dbReference>